<accession>A0A4R6DC66</accession>
<evidence type="ECO:0000313" key="3">
    <source>
        <dbReference type="EMBL" id="TDN41529.1"/>
    </source>
</evidence>
<dbReference type="Proteomes" id="UP000295764">
    <property type="component" value="Unassembled WGS sequence"/>
</dbReference>
<dbReference type="STRING" id="2035.RU06_14430"/>
<feature type="domain" description="Gfo/Idh/MocA-like oxidoreductase N-terminal" evidence="2">
    <location>
        <begin position="13"/>
        <end position="128"/>
    </location>
</feature>
<evidence type="ECO:0000313" key="4">
    <source>
        <dbReference type="Proteomes" id="UP000295764"/>
    </source>
</evidence>
<dbReference type="PANTHER" id="PTHR43818">
    <property type="entry name" value="BCDNA.GH03377"/>
    <property type="match status" value="1"/>
</dbReference>
<dbReference type="Gene3D" id="3.30.360.10">
    <property type="entry name" value="Dihydrodipicolinate Reductase, domain 2"/>
    <property type="match status" value="1"/>
</dbReference>
<organism evidence="3 4">
    <name type="scientific">Curtobacterium flaccumfaciens</name>
    <dbReference type="NCBI Taxonomy" id="2035"/>
    <lineage>
        <taxon>Bacteria</taxon>
        <taxon>Bacillati</taxon>
        <taxon>Actinomycetota</taxon>
        <taxon>Actinomycetes</taxon>
        <taxon>Micrococcales</taxon>
        <taxon>Microbacteriaceae</taxon>
        <taxon>Curtobacterium</taxon>
    </lineage>
</organism>
<dbReference type="InterPro" id="IPR050463">
    <property type="entry name" value="Gfo/Idh/MocA_oxidrdct_glycsds"/>
</dbReference>
<protein>
    <submittedName>
        <fullName evidence="3">Putative dehydrogenase</fullName>
    </submittedName>
</protein>
<reference evidence="3 4" key="1">
    <citation type="submission" date="2019-03" db="EMBL/GenBank/DDBJ databases">
        <title>Genomic analyses of the natural microbiome of Caenorhabditis elegans.</title>
        <authorList>
            <person name="Samuel B."/>
        </authorList>
    </citation>
    <scope>NUCLEOTIDE SEQUENCE [LARGE SCALE GENOMIC DNA]</scope>
    <source>
        <strain evidence="3 4">JUb65</strain>
    </source>
</reference>
<dbReference type="InterPro" id="IPR000683">
    <property type="entry name" value="Gfo/Idh/MocA-like_OxRdtase_N"/>
</dbReference>
<evidence type="ECO:0000256" key="1">
    <source>
        <dbReference type="ARBA" id="ARBA00023002"/>
    </source>
</evidence>
<dbReference type="InterPro" id="IPR029475">
    <property type="entry name" value="DUF6807"/>
</dbReference>
<gene>
    <name evidence="3" type="ORF">EDF64_11920</name>
</gene>
<dbReference type="GO" id="GO:0000166">
    <property type="term" value="F:nucleotide binding"/>
    <property type="evidence" value="ECO:0007669"/>
    <property type="project" value="InterPro"/>
</dbReference>
<dbReference type="RefSeq" id="WP_133521278.1">
    <property type="nucleotide sequence ID" value="NZ_SNVW01000019.1"/>
</dbReference>
<dbReference type="AlphaFoldDB" id="A0A4R6DC66"/>
<proteinExistence type="predicted"/>
<dbReference type="SUPFAM" id="SSF55347">
    <property type="entry name" value="Glyceraldehyde-3-phosphate dehydrogenase-like, C-terminal domain"/>
    <property type="match status" value="1"/>
</dbReference>
<dbReference type="EMBL" id="SNVW01000019">
    <property type="protein sequence ID" value="TDN41529.1"/>
    <property type="molecule type" value="Genomic_DNA"/>
</dbReference>
<keyword evidence="1" id="KW-0560">Oxidoreductase</keyword>
<dbReference type="Pfam" id="PF14100">
    <property type="entry name" value="DUF6807"/>
    <property type="match status" value="1"/>
</dbReference>
<dbReference type="GO" id="GO:0016491">
    <property type="term" value="F:oxidoreductase activity"/>
    <property type="evidence" value="ECO:0007669"/>
    <property type="project" value="UniProtKB-KW"/>
</dbReference>
<dbReference type="PANTHER" id="PTHR43818:SF11">
    <property type="entry name" value="BCDNA.GH03377"/>
    <property type="match status" value="1"/>
</dbReference>
<dbReference type="InterPro" id="IPR036291">
    <property type="entry name" value="NAD(P)-bd_dom_sf"/>
</dbReference>
<evidence type="ECO:0000259" key="2">
    <source>
        <dbReference type="Pfam" id="PF01408"/>
    </source>
</evidence>
<name>A0A4R6DC66_9MICO</name>
<dbReference type="Pfam" id="PF01408">
    <property type="entry name" value="GFO_IDH_MocA"/>
    <property type="match status" value="1"/>
</dbReference>
<dbReference type="OrthoDB" id="9812981at2"/>
<sequence>MSTDAATRTLPGVVLVGARGYGLHHRADIDRLVAAGTCTLTAVVDPALGTATDGGVPVVSDVVAAREHGPVDVVVVAAPIPAHLPLALAALEAGADVLLEKPPVTTRAALATLLDAERRTGRVVQVGFQSLGSDALPAFRDGSLVGTVRSAAAVGTWTRNQAYWDRSPWAGRRRVGGVDVLDGVVANPLAHAVATALALVGCRRASDVARVEVELLRANDIEGDDTSAVRVTTTAGLEATAALTLCGPSEVLPTVRVRGTRGNAVLHYTEDDVTADGTTRHLGRSGLLDNLLAHRATGEDLLVPLESTGAFVEVLEAVRATEPVRIDHPWVTWEGDGPARRPLVADVEAVIDRAAHERALFSEVGAPWVQTSRDEVLDELVVDGTPVATVLDGGGTIATSSPRPYLHPVRTLGGTTVSAHHPADHDWHCGVGFAIPDVDGVNCWGGRTYVHGEGYVWRDDHGTGTVPHAEQHGPTLAQEVVWRGPDRAVVLHEDRSLAWRSVADGWELTWSSSFRTPGEEVVRLGGPGSNGRVGAGYGGFFWRFPECTGIRVRTADAEGEDAVHGSVAPWIEWSAVFDGGPATVRIEAVGHRDPWFVRAAEYPAIGSALAWRSPALVRPGVPLVRSFRATVSDGVAAAE</sequence>
<dbReference type="Gene3D" id="3.40.50.720">
    <property type="entry name" value="NAD(P)-binding Rossmann-like Domain"/>
    <property type="match status" value="1"/>
</dbReference>
<comment type="caution">
    <text evidence="3">The sequence shown here is derived from an EMBL/GenBank/DDBJ whole genome shotgun (WGS) entry which is preliminary data.</text>
</comment>
<dbReference type="SUPFAM" id="SSF51735">
    <property type="entry name" value="NAD(P)-binding Rossmann-fold domains"/>
    <property type="match status" value="1"/>
</dbReference>